<dbReference type="AlphaFoldDB" id="A0A420AXX2"/>
<reference evidence="1 2" key="1">
    <citation type="submission" date="2018-09" db="EMBL/GenBank/DDBJ databases">
        <title>Genomic Encyclopedia of Type Strains, Phase III (KMG-III): the genomes of soil and plant-associated and newly described type strains.</title>
        <authorList>
            <person name="Whitman W."/>
        </authorList>
    </citation>
    <scope>NUCLEOTIDE SEQUENCE [LARGE SCALE GENOMIC DNA]</scope>
    <source>
        <strain evidence="1 2">CECT 7938</strain>
    </source>
</reference>
<protein>
    <submittedName>
        <fullName evidence="1">Glycosyltransferase involved in cell wall biosynthesis</fullName>
    </submittedName>
</protein>
<evidence type="ECO:0000313" key="1">
    <source>
        <dbReference type="EMBL" id="RKE49210.1"/>
    </source>
</evidence>
<dbReference type="OrthoDB" id="1059846at2"/>
<dbReference type="EMBL" id="RAPY01000003">
    <property type="protein sequence ID" value="RKE49210.1"/>
    <property type="molecule type" value="Genomic_DNA"/>
</dbReference>
<proteinExistence type="predicted"/>
<keyword evidence="1" id="KW-0808">Transferase</keyword>
<evidence type="ECO:0000313" key="2">
    <source>
        <dbReference type="Proteomes" id="UP000286246"/>
    </source>
</evidence>
<sequence length="388" mass="44889">MQALRKKRILYFMPENPNSSKAGNLTRCKQLLNYFNSITTNFEIDFVSSINWTPEGELAFKSEFPNINLIILPFKSSKKNRISYFFRDKLQKEIKSLFASTLVDRVSPSFQRRFEKVLKERMYDYVIISYVEFASLVKNLIGSYTILDSHDFLTLQNKTKEKGDFSNQQLGKMFGQELSSMALFNEIWTFSIEEKYIYEQFTGKFVRLIPVSMPLHVVEYRQKKIDLIYVASDNPHNVVSIKWFLEKVFPLLSNVNLHVIGKICAHVPVMDNVVKLGLVDDLQQYYEQAKVCICPMLSGTGIKIKVLEALSFGIPVVTNQRGVDGLFNKSDNGCLVSLDEHSFASNIIQLLEKDDFYKEQSRQASVYMKNNHTIEKEYEVLNAIFNNL</sequence>
<dbReference type="Gene3D" id="3.40.50.2000">
    <property type="entry name" value="Glycogen Phosphorylase B"/>
    <property type="match status" value="1"/>
</dbReference>
<dbReference type="SUPFAM" id="SSF53756">
    <property type="entry name" value="UDP-Glycosyltransferase/glycogen phosphorylase"/>
    <property type="match status" value="1"/>
</dbReference>
<dbReference type="RefSeq" id="WP_120260088.1">
    <property type="nucleotide sequence ID" value="NZ_RAPY01000003.1"/>
</dbReference>
<name>A0A420AXX2_SPHD1</name>
<accession>A0A420AXX2</accession>
<gene>
    <name evidence="1" type="ORF">DFQ12_3321</name>
</gene>
<dbReference type="GO" id="GO:0016740">
    <property type="term" value="F:transferase activity"/>
    <property type="evidence" value="ECO:0007669"/>
    <property type="project" value="UniProtKB-KW"/>
</dbReference>
<comment type="caution">
    <text evidence="1">The sequence shown here is derived from an EMBL/GenBank/DDBJ whole genome shotgun (WGS) entry which is preliminary data.</text>
</comment>
<dbReference type="Proteomes" id="UP000286246">
    <property type="component" value="Unassembled WGS sequence"/>
</dbReference>
<organism evidence="1 2">
    <name type="scientific">Sphingobacterium detergens</name>
    <dbReference type="NCBI Taxonomy" id="1145106"/>
    <lineage>
        <taxon>Bacteria</taxon>
        <taxon>Pseudomonadati</taxon>
        <taxon>Bacteroidota</taxon>
        <taxon>Sphingobacteriia</taxon>
        <taxon>Sphingobacteriales</taxon>
        <taxon>Sphingobacteriaceae</taxon>
        <taxon>Sphingobacterium</taxon>
    </lineage>
</organism>
<dbReference type="Pfam" id="PF13692">
    <property type="entry name" value="Glyco_trans_1_4"/>
    <property type="match status" value="1"/>
</dbReference>
<keyword evidence="2" id="KW-1185">Reference proteome</keyword>